<dbReference type="Proteomes" id="UP001500804">
    <property type="component" value="Unassembled WGS sequence"/>
</dbReference>
<name>A0ABP9NPB3_9PSEU</name>
<evidence type="ECO:0000313" key="1">
    <source>
        <dbReference type="EMBL" id="GAA5129315.1"/>
    </source>
</evidence>
<proteinExistence type="predicted"/>
<dbReference type="InterPro" id="IPR036388">
    <property type="entry name" value="WH-like_DNA-bd_sf"/>
</dbReference>
<dbReference type="Gene3D" id="1.10.10.10">
    <property type="entry name" value="Winged helix-like DNA-binding domain superfamily/Winged helix DNA-binding domain"/>
    <property type="match status" value="1"/>
</dbReference>
<reference evidence="2" key="1">
    <citation type="journal article" date="2019" name="Int. J. Syst. Evol. Microbiol.">
        <title>The Global Catalogue of Microorganisms (GCM) 10K type strain sequencing project: providing services to taxonomists for standard genome sequencing and annotation.</title>
        <authorList>
            <consortium name="The Broad Institute Genomics Platform"/>
            <consortium name="The Broad Institute Genome Sequencing Center for Infectious Disease"/>
            <person name="Wu L."/>
            <person name="Ma J."/>
        </authorList>
    </citation>
    <scope>NUCLEOTIDE SEQUENCE [LARGE SCALE GENOMIC DNA]</scope>
    <source>
        <strain evidence="2">JCM 18302</strain>
    </source>
</reference>
<dbReference type="RefSeq" id="WP_345607710.1">
    <property type="nucleotide sequence ID" value="NZ_BAABJO010000020.1"/>
</dbReference>
<protein>
    <submittedName>
        <fullName evidence="1">Uncharacterized protein</fullName>
    </submittedName>
</protein>
<accession>A0ABP9NPB3</accession>
<comment type="caution">
    <text evidence="1">The sequence shown here is derived from an EMBL/GenBank/DDBJ whole genome shotgun (WGS) entry which is preliminary data.</text>
</comment>
<organism evidence="1 2">
    <name type="scientific">Pseudonocardia adelaidensis</name>
    <dbReference type="NCBI Taxonomy" id="648754"/>
    <lineage>
        <taxon>Bacteria</taxon>
        <taxon>Bacillati</taxon>
        <taxon>Actinomycetota</taxon>
        <taxon>Actinomycetes</taxon>
        <taxon>Pseudonocardiales</taxon>
        <taxon>Pseudonocardiaceae</taxon>
        <taxon>Pseudonocardia</taxon>
    </lineage>
</organism>
<keyword evidence="2" id="KW-1185">Reference proteome</keyword>
<dbReference type="EMBL" id="BAABJO010000020">
    <property type="protein sequence ID" value="GAA5129315.1"/>
    <property type="molecule type" value="Genomic_DNA"/>
</dbReference>
<evidence type="ECO:0000313" key="2">
    <source>
        <dbReference type="Proteomes" id="UP001500804"/>
    </source>
</evidence>
<gene>
    <name evidence="1" type="ORF">GCM10023320_49600</name>
</gene>
<sequence>MQLSIGFWSFKALATAHELDPFARLSDIDGHTIDELAEMLGTAAPR</sequence>